<dbReference type="Proteomes" id="UP000822688">
    <property type="component" value="Chromosome V"/>
</dbReference>
<proteinExistence type="predicted"/>
<comment type="caution">
    <text evidence="9">The sequence shown here is derived from an EMBL/GenBank/DDBJ whole genome shotgun (WGS) entry which is preliminary data.</text>
</comment>
<feature type="domain" description="PHD-type" evidence="7">
    <location>
        <begin position="1441"/>
        <end position="1500"/>
    </location>
</feature>
<feature type="domain" description="PHD-type" evidence="8">
    <location>
        <begin position="1508"/>
        <end position="1624"/>
    </location>
</feature>
<feature type="compositionally biased region" description="Polar residues" evidence="6">
    <location>
        <begin position="1385"/>
        <end position="1399"/>
    </location>
</feature>
<dbReference type="GO" id="GO:0006357">
    <property type="term" value="P:regulation of transcription by RNA polymerase II"/>
    <property type="evidence" value="ECO:0007669"/>
    <property type="project" value="TreeGrafter"/>
</dbReference>
<feature type="compositionally biased region" description="Basic and acidic residues" evidence="6">
    <location>
        <begin position="172"/>
        <end position="185"/>
    </location>
</feature>
<keyword evidence="10" id="KW-1185">Reference proteome</keyword>
<feature type="region of interest" description="Disordered" evidence="6">
    <location>
        <begin position="164"/>
        <end position="185"/>
    </location>
</feature>
<dbReference type="InterPro" id="IPR050701">
    <property type="entry name" value="Histone_Mod_Regulator"/>
</dbReference>
<keyword evidence="4" id="KW-0862">Zinc</keyword>
<dbReference type="InterPro" id="IPR034732">
    <property type="entry name" value="EPHD"/>
</dbReference>
<feature type="compositionally biased region" description="Basic and acidic residues" evidence="6">
    <location>
        <begin position="2113"/>
        <end position="2125"/>
    </location>
</feature>
<dbReference type="Pfam" id="PF13832">
    <property type="entry name" value="zf-HC5HC2H_2"/>
    <property type="match status" value="1"/>
</dbReference>
<evidence type="ECO:0000259" key="8">
    <source>
        <dbReference type="PROSITE" id="PS51805"/>
    </source>
</evidence>
<dbReference type="EMBL" id="CM026426">
    <property type="protein sequence ID" value="KAG0571658.1"/>
    <property type="molecule type" value="Genomic_DNA"/>
</dbReference>
<reference evidence="9" key="1">
    <citation type="submission" date="2020-06" db="EMBL/GenBank/DDBJ databases">
        <title>WGS assembly of Ceratodon purpureus strain R40.</title>
        <authorList>
            <person name="Carey S.B."/>
            <person name="Jenkins J."/>
            <person name="Shu S."/>
            <person name="Lovell J.T."/>
            <person name="Sreedasyam A."/>
            <person name="Maumus F."/>
            <person name="Tiley G.P."/>
            <person name="Fernandez-Pozo N."/>
            <person name="Barry K."/>
            <person name="Chen C."/>
            <person name="Wang M."/>
            <person name="Lipzen A."/>
            <person name="Daum C."/>
            <person name="Saski C.A."/>
            <person name="Payton A.C."/>
            <person name="Mcbreen J.C."/>
            <person name="Conrad R.E."/>
            <person name="Kollar L.M."/>
            <person name="Olsson S."/>
            <person name="Huttunen S."/>
            <person name="Landis J.B."/>
            <person name="Wickett N.J."/>
            <person name="Johnson M.G."/>
            <person name="Rensing S.A."/>
            <person name="Grimwood J."/>
            <person name="Schmutz J."/>
            <person name="Mcdaniel S.F."/>
        </authorList>
    </citation>
    <scope>NUCLEOTIDE SEQUENCE</scope>
    <source>
        <strain evidence="9">R40</strain>
    </source>
</reference>
<feature type="compositionally biased region" description="Basic and acidic residues" evidence="6">
    <location>
        <begin position="1401"/>
        <end position="1412"/>
    </location>
</feature>
<organism evidence="9 10">
    <name type="scientific">Ceratodon purpureus</name>
    <name type="common">Fire moss</name>
    <name type="synonym">Dicranum purpureum</name>
    <dbReference type="NCBI Taxonomy" id="3225"/>
    <lineage>
        <taxon>Eukaryota</taxon>
        <taxon>Viridiplantae</taxon>
        <taxon>Streptophyta</taxon>
        <taxon>Embryophyta</taxon>
        <taxon>Bryophyta</taxon>
        <taxon>Bryophytina</taxon>
        <taxon>Bryopsida</taxon>
        <taxon>Dicranidae</taxon>
        <taxon>Pseudoditrichales</taxon>
        <taxon>Ditrichaceae</taxon>
        <taxon>Ceratodon</taxon>
    </lineage>
</organism>
<feature type="region of interest" description="Disordered" evidence="6">
    <location>
        <begin position="2113"/>
        <end position="2135"/>
    </location>
</feature>
<evidence type="ECO:0000256" key="1">
    <source>
        <dbReference type="ARBA" id="ARBA00022723"/>
    </source>
</evidence>
<keyword evidence="2" id="KW-0677">Repeat</keyword>
<gene>
    <name evidence="9" type="ORF">KC19_VG031600</name>
</gene>
<dbReference type="PANTHER" id="PTHR13793">
    <property type="entry name" value="PHD FINGER PROTEINS"/>
    <property type="match status" value="1"/>
</dbReference>
<keyword evidence="3 5" id="KW-0863">Zinc-finger</keyword>
<dbReference type="SMART" id="SM00249">
    <property type="entry name" value="PHD"/>
    <property type="match status" value="3"/>
</dbReference>
<feature type="region of interest" description="Disordered" evidence="6">
    <location>
        <begin position="1385"/>
        <end position="1423"/>
    </location>
</feature>
<feature type="compositionally biased region" description="Low complexity" evidence="6">
    <location>
        <begin position="1644"/>
        <end position="1666"/>
    </location>
</feature>
<dbReference type="InterPro" id="IPR019542">
    <property type="entry name" value="Enhancer_polycomb-like_N"/>
</dbReference>
<dbReference type="PANTHER" id="PTHR13793:SF148">
    <property type="entry name" value="RING_FYVE_PHD ZINC FINGER SUPERFAMILY PROTEIN"/>
    <property type="match status" value="1"/>
</dbReference>
<sequence>MDELGYQHLLSKCIQNGFSGGVHLKFNSVLQGKVEPALGTTRLLENSMSDFREDTSGAAEGPAAESVPGHRLVTGMDGTAMDKPRSSLFVTPNSAGIAHTRGRALWSEDSKVDGLRRSFLKSRVMVTKTPASKSIFSFRNLLEGAINDSGIKPPTIVQNMTESGMRSVSKVEPQKDCVSGERYPPDESLVRERQDVVGGKMVPQSRRDEKVHNAEGVLKSWEGEEYLALRVCDSGSLSGDTVVDRGPHVSYFSLLQAQLGDVADKVRTENPQRTVGSSLLDVGAHSSLLNLQLQATEVEGGFMSSLENSVPFFPSVARRASFPAGDSVSVGEQSSDINELSRAFAAVDSRFAEKVLNGVAIDSSEAVEVSTPTVPISSDENVARALITVDRLTLMVADSVSTDERISGTQVTEELSCTFGTDESRSAGNALNRDILELSEAAAVVPESFVCTRNDDTDLLAGLESSSCVVASPTCSDEIGSSGQVLDGLARDFALGESQSAGFVAERDVIVSSEAAALAVPSVPSLTEGNDSRVEGVVAGLMDSGEEMFDVVFLDQPSHAFDGSRSVGNVFIGSLQGAVGSASPLSMMIGEDVSMVEVMVEKEVDNCGGVTVDIGQGRITVRSFNPSNGQVLVERIRCPPSLGMMTVKDRLEHQADHVHAGTSLDLPFQASQKEMDANEDNVGGPESNVYDTPIDCVVGNVSETCNIVSSAATVSLSVEGNISSQNEHVVASCDQNLRPEELRDTSTVVECFRQAALKETENDTVVLIEERKDEISGARMSFPSGNVPLKSNPAFNVTEVVLEKDSDDLNSNALIENSLSVISPSNGHFVMEGSHPTPEYSGSRSFCSEGMCEPKDAVVVYVDPMHADGGDDMVSLTKKRSEQDCMLGRPAGLCEVAKLSGAEQCKASALADVAPETQIVQFSESQAVNMGLVLCGTGHTSDGFTSSWLPLCEADMQNKVERVLESHVGEIVNGATDSGNSIERADQILSTNPNAVADGLRQVFLRDSDTTISDSVESPQATGAERIAGKEVQSLLVTKFKGRVVRHLDDLEDNHIIHLGGLGNPRTRHLDENEEQPYASPLNGIVHDQLPGAEARPYKKKARARAYSYEKATRGTGRSYFHRLGSDRNSQWQDAGNRCRRNRHIYPDQPVPVFIEGRDEGFDEADGGSFLRWLTHQDEANPVPPLALGKRVRKHGEELVKSMIAIPSFRVLSDYEEKQQEVEKKRKNRMQLQPLASSRPTFVSSSTVQPSEYDMDDEDERWLHAWNKRLARNGSKQSMSEDKFEEMIEYFERRSAEMIVSAARVFPGFPHSGKCLAQPLGVGFLPRTCPLGLGSLSTNPATLGTPVSGYSPTLTASTLQPGGHSLVNGFRNVLSSKRHVTVSSSIRVDSNRSASSPTSMGRDHTLISENERNPSNSVEDAICERPSDGSLRKSFEASALENECCICNGGEDDENNPVYTCKRCLIHVHQSCYGIREKFRDDGGRVIAPSNWCCRKCEAVAVGRAQPNVSCALCRKRGGALKPTVIAQKWAHIACALYTNETFFVDPDAMEPIDGIAAVTARVQQRQERCRLCGVKKGICSLCAVKDCRAPFHVSCGVSQGASFELRQSKQKVVGVRSFCPRHGRTTANDSAPSAELKDRHMLSSSSTSGATPSATASGSISTASSMDDKVVWSPRQSISHLDESCGQPAELAKNVGTDVAGLMDNIMSMNGDGVEDAGRVLPKGIRFTLKRKWNESCDQVSEDGLLSDCQKRCGDGREVSGGHGEALGSISTWQVVEPDQKLKKIKFKFGRLAQSLDLESSLMLAHQEMVGSEVPQAGKVKDVVAAVGEVCGDSGIYEKDAEFLKGFSEDSFAKEIDELMILEDAMKSGVAPGHVMREAFVYWRAKRAEFEGSLLCELHHEQWLRSQGIFNKDASDEERVASGKMMSLLRVPEAQQPSSMSNTKTLEMAKEIRMQLESVRSMAQMVVQREKLKYNYQFVLGSIASARLNRAPGVSEDRHCVWCPSIKTLLQCGTCSRSFCFNCFKHRKGFGVKGWMTAMKQPIYICKYCQELSNEVAHFSKLDPALTKIGEDMAVSIPGDMIGVARSTPMITNEAVLRVVSTSVTPSIHVCDGRKNGAGKERGEGGSWYSPGSGSLREAERVVTATVTKNVDVTEGRGKNLEIGHSKVISRTGTENARRGIFRRSPEVSQWNLCKPSHLQDGLNKFLSSAHRRMDHSSFETTLRRLKILQFTNIDPQQELITSSNERSFASIATRPITDVMEVVTPNMTIGSNVPVPSTPGSGPALLVYKKRRLILGEGSESPPSAYDFGDQPSSPTLLEIGTSIYKITPPRRRAVGDGAASD</sequence>
<dbReference type="Pfam" id="PF10513">
    <property type="entry name" value="EPL1"/>
    <property type="match status" value="1"/>
</dbReference>
<evidence type="ECO:0000256" key="6">
    <source>
        <dbReference type="SAM" id="MobiDB-lite"/>
    </source>
</evidence>
<dbReference type="PROSITE" id="PS50016">
    <property type="entry name" value="ZF_PHD_2"/>
    <property type="match status" value="1"/>
</dbReference>
<dbReference type="InterPro" id="IPR001965">
    <property type="entry name" value="Znf_PHD"/>
</dbReference>
<dbReference type="GO" id="GO:0008270">
    <property type="term" value="F:zinc ion binding"/>
    <property type="evidence" value="ECO:0007669"/>
    <property type="project" value="UniProtKB-KW"/>
</dbReference>
<dbReference type="PROSITE" id="PS51805">
    <property type="entry name" value="EPHD"/>
    <property type="match status" value="1"/>
</dbReference>
<dbReference type="InterPro" id="IPR013083">
    <property type="entry name" value="Znf_RING/FYVE/PHD"/>
</dbReference>
<dbReference type="InterPro" id="IPR011011">
    <property type="entry name" value="Znf_FYVE_PHD"/>
</dbReference>
<accession>A0A8T0HLW4</accession>
<evidence type="ECO:0000256" key="3">
    <source>
        <dbReference type="ARBA" id="ARBA00022771"/>
    </source>
</evidence>
<dbReference type="Gene3D" id="3.30.40.10">
    <property type="entry name" value="Zinc/RING finger domain, C3HC4 (zinc finger)"/>
    <property type="match status" value="2"/>
</dbReference>
<dbReference type="CDD" id="cd15495">
    <property type="entry name" value="PHD_ATX3_4_5_like"/>
    <property type="match status" value="1"/>
</dbReference>
<keyword evidence="1" id="KW-0479">Metal-binding</keyword>
<evidence type="ECO:0000313" key="9">
    <source>
        <dbReference type="EMBL" id="KAG0571658.1"/>
    </source>
</evidence>
<protein>
    <submittedName>
        <fullName evidence="9">Uncharacterized protein</fullName>
    </submittedName>
</protein>
<dbReference type="SUPFAM" id="SSF57903">
    <property type="entry name" value="FYVE/PHD zinc finger"/>
    <property type="match status" value="1"/>
</dbReference>
<dbReference type="InterPro" id="IPR019787">
    <property type="entry name" value="Znf_PHD-finger"/>
</dbReference>
<evidence type="ECO:0000256" key="5">
    <source>
        <dbReference type="PROSITE-ProRule" id="PRU00146"/>
    </source>
</evidence>
<evidence type="ECO:0000313" key="10">
    <source>
        <dbReference type="Proteomes" id="UP000822688"/>
    </source>
</evidence>
<evidence type="ECO:0000256" key="2">
    <source>
        <dbReference type="ARBA" id="ARBA00022737"/>
    </source>
</evidence>
<feature type="region of interest" description="Disordered" evidence="6">
    <location>
        <begin position="1625"/>
        <end position="1668"/>
    </location>
</feature>
<name>A0A8T0HLW4_CERPU</name>
<evidence type="ECO:0000256" key="4">
    <source>
        <dbReference type="ARBA" id="ARBA00022833"/>
    </source>
</evidence>
<dbReference type="InterPro" id="IPR042011">
    <property type="entry name" value="ATX3/4/5_PHD"/>
</dbReference>
<evidence type="ECO:0000259" key="7">
    <source>
        <dbReference type="PROSITE" id="PS50016"/>
    </source>
</evidence>